<dbReference type="Proteomes" id="UP000246410">
    <property type="component" value="Unassembled WGS sequence"/>
</dbReference>
<dbReference type="Gene3D" id="3.40.50.1980">
    <property type="entry name" value="Nitrogenase molybdenum iron protein domain"/>
    <property type="match status" value="1"/>
</dbReference>
<keyword evidence="2 3" id="KW-0732">Signal</keyword>
<evidence type="ECO:0000256" key="1">
    <source>
        <dbReference type="ARBA" id="ARBA00022448"/>
    </source>
</evidence>
<evidence type="ECO:0000256" key="2">
    <source>
        <dbReference type="ARBA" id="ARBA00022729"/>
    </source>
</evidence>
<dbReference type="PANTHER" id="PTHR30532">
    <property type="entry name" value="IRON III DICITRATE-BINDING PERIPLASMIC PROTEIN"/>
    <property type="match status" value="1"/>
</dbReference>
<dbReference type="PANTHER" id="PTHR30532:SF1">
    <property type="entry name" value="IRON(3+)-HYDROXAMATE-BINDING PROTEIN FHUD"/>
    <property type="match status" value="1"/>
</dbReference>
<evidence type="ECO:0000313" key="4">
    <source>
        <dbReference type="EMBL" id="PWV68682.1"/>
    </source>
</evidence>
<proteinExistence type="predicted"/>
<feature type="non-terminal residue" evidence="4">
    <location>
        <position position="81"/>
    </location>
</feature>
<dbReference type="GO" id="GO:0030288">
    <property type="term" value="C:outer membrane-bounded periplasmic space"/>
    <property type="evidence" value="ECO:0007669"/>
    <property type="project" value="TreeGrafter"/>
</dbReference>
<accession>A0A317N722</accession>
<dbReference type="PROSITE" id="PS51257">
    <property type="entry name" value="PROKAR_LIPOPROTEIN"/>
    <property type="match status" value="1"/>
</dbReference>
<dbReference type="InterPro" id="IPR051313">
    <property type="entry name" value="Bact_iron-sidero_bind"/>
</dbReference>
<dbReference type="EMBL" id="QGTL01000017">
    <property type="protein sequence ID" value="PWV68682.1"/>
    <property type="molecule type" value="Genomic_DNA"/>
</dbReference>
<evidence type="ECO:0000256" key="3">
    <source>
        <dbReference type="SAM" id="SignalP"/>
    </source>
</evidence>
<keyword evidence="1" id="KW-0813">Transport</keyword>
<reference evidence="4 5" key="1">
    <citation type="submission" date="2018-05" db="EMBL/GenBank/DDBJ databases">
        <title>Genomic Encyclopedia of Type Strains, Phase IV (KMG-IV): sequencing the most valuable type-strain genomes for metagenomic binning, comparative biology and taxonomic classification.</title>
        <authorList>
            <person name="Goeker M."/>
        </authorList>
    </citation>
    <scope>NUCLEOTIDE SEQUENCE [LARGE SCALE GENOMIC DNA]</scope>
    <source>
        <strain evidence="4 5">DSM 44717</strain>
    </source>
</reference>
<protein>
    <submittedName>
        <fullName evidence="4">Uncharacterized protein</fullName>
    </submittedName>
</protein>
<gene>
    <name evidence="4" type="ORF">DFR69_1171</name>
</gene>
<name>A0A317N722_9NOCA</name>
<keyword evidence="5" id="KW-1185">Reference proteome</keyword>
<evidence type="ECO:0000313" key="5">
    <source>
        <dbReference type="Proteomes" id="UP000246410"/>
    </source>
</evidence>
<organism evidence="4 5">
    <name type="scientific">Nocardia neocaledoniensis</name>
    <dbReference type="NCBI Taxonomy" id="236511"/>
    <lineage>
        <taxon>Bacteria</taxon>
        <taxon>Bacillati</taxon>
        <taxon>Actinomycetota</taxon>
        <taxon>Actinomycetes</taxon>
        <taxon>Mycobacteriales</taxon>
        <taxon>Nocardiaceae</taxon>
        <taxon>Nocardia</taxon>
    </lineage>
</organism>
<comment type="caution">
    <text evidence="4">The sequence shown here is derived from an EMBL/GenBank/DDBJ whole genome shotgun (WGS) entry which is preliminary data.</text>
</comment>
<feature type="signal peptide" evidence="3">
    <location>
        <begin position="1"/>
        <end position="25"/>
    </location>
</feature>
<dbReference type="AlphaFoldDB" id="A0A317N722"/>
<sequence length="81" mass="8076">MSLSRLRSHGIGAAAGALIALTALVGCGTDSAPAESANPAADSASFPRTLDTVMGQVTIPKAPQRVVVLDTAELDSTTLLG</sequence>
<dbReference type="SUPFAM" id="SSF53807">
    <property type="entry name" value="Helical backbone' metal receptor"/>
    <property type="match status" value="1"/>
</dbReference>
<feature type="chain" id="PRO_5039208819" evidence="3">
    <location>
        <begin position="26"/>
        <end position="81"/>
    </location>
</feature>